<evidence type="ECO:0000313" key="2">
    <source>
        <dbReference type="EMBL" id="KIO23962.1"/>
    </source>
</evidence>
<dbReference type="OrthoDB" id="2387165at2759"/>
<accession>A0A0C3LRD6</accession>
<feature type="compositionally biased region" description="Acidic residues" evidence="1">
    <location>
        <begin position="176"/>
        <end position="199"/>
    </location>
</feature>
<name>A0A0C3LRD6_9AGAM</name>
<feature type="region of interest" description="Disordered" evidence="1">
    <location>
        <begin position="141"/>
        <end position="229"/>
    </location>
</feature>
<dbReference type="Proteomes" id="UP000054248">
    <property type="component" value="Unassembled WGS sequence"/>
</dbReference>
<protein>
    <submittedName>
        <fullName evidence="2">Uncharacterized protein</fullName>
    </submittedName>
</protein>
<feature type="compositionally biased region" description="Acidic residues" evidence="1">
    <location>
        <begin position="114"/>
        <end position="126"/>
    </location>
</feature>
<keyword evidence="3" id="KW-1185">Reference proteome</keyword>
<organism evidence="2 3">
    <name type="scientific">Tulasnella calospora MUT 4182</name>
    <dbReference type="NCBI Taxonomy" id="1051891"/>
    <lineage>
        <taxon>Eukaryota</taxon>
        <taxon>Fungi</taxon>
        <taxon>Dikarya</taxon>
        <taxon>Basidiomycota</taxon>
        <taxon>Agaricomycotina</taxon>
        <taxon>Agaricomycetes</taxon>
        <taxon>Cantharellales</taxon>
        <taxon>Tulasnellaceae</taxon>
        <taxon>Tulasnella</taxon>
    </lineage>
</organism>
<dbReference type="HOGENOM" id="CLU_869300_0_0_1"/>
<reference evidence="3" key="2">
    <citation type="submission" date="2015-01" db="EMBL/GenBank/DDBJ databases">
        <title>Evolutionary Origins and Diversification of the Mycorrhizal Mutualists.</title>
        <authorList>
            <consortium name="DOE Joint Genome Institute"/>
            <consortium name="Mycorrhizal Genomics Consortium"/>
            <person name="Kohler A."/>
            <person name="Kuo A."/>
            <person name="Nagy L.G."/>
            <person name="Floudas D."/>
            <person name="Copeland A."/>
            <person name="Barry K.W."/>
            <person name="Cichocki N."/>
            <person name="Veneault-Fourrey C."/>
            <person name="LaButti K."/>
            <person name="Lindquist E.A."/>
            <person name="Lipzen A."/>
            <person name="Lundell T."/>
            <person name="Morin E."/>
            <person name="Murat C."/>
            <person name="Riley R."/>
            <person name="Ohm R."/>
            <person name="Sun H."/>
            <person name="Tunlid A."/>
            <person name="Henrissat B."/>
            <person name="Grigoriev I.V."/>
            <person name="Hibbett D.S."/>
            <person name="Martin F."/>
        </authorList>
    </citation>
    <scope>NUCLEOTIDE SEQUENCE [LARGE SCALE GENOMIC DNA]</scope>
    <source>
        <strain evidence="3">MUT 4182</strain>
    </source>
</reference>
<dbReference type="EMBL" id="KN823071">
    <property type="protein sequence ID" value="KIO23962.1"/>
    <property type="molecule type" value="Genomic_DNA"/>
</dbReference>
<feature type="region of interest" description="Disordered" evidence="1">
    <location>
        <begin position="266"/>
        <end position="292"/>
    </location>
</feature>
<dbReference type="AlphaFoldDB" id="A0A0C3LRD6"/>
<feature type="compositionally biased region" description="Acidic residues" evidence="1">
    <location>
        <begin position="148"/>
        <end position="167"/>
    </location>
</feature>
<evidence type="ECO:0000256" key="1">
    <source>
        <dbReference type="SAM" id="MobiDB-lite"/>
    </source>
</evidence>
<proteinExistence type="predicted"/>
<reference evidence="2 3" key="1">
    <citation type="submission" date="2014-04" db="EMBL/GenBank/DDBJ databases">
        <authorList>
            <consortium name="DOE Joint Genome Institute"/>
            <person name="Kuo A."/>
            <person name="Girlanda M."/>
            <person name="Perotto S."/>
            <person name="Kohler A."/>
            <person name="Nagy L.G."/>
            <person name="Floudas D."/>
            <person name="Copeland A."/>
            <person name="Barry K.W."/>
            <person name="Cichocki N."/>
            <person name="Veneault-Fourrey C."/>
            <person name="LaButti K."/>
            <person name="Lindquist E.A."/>
            <person name="Lipzen A."/>
            <person name="Lundell T."/>
            <person name="Morin E."/>
            <person name="Murat C."/>
            <person name="Sun H."/>
            <person name="Tunlid A."/>
            <person name="Henrissat B."/>
            <person name="Grigoriev I.V."/>
            <person name="Hibbett D.S."/>
            <person name="Martin F."/>
            <person name="Nordberg H.P."/>
            <person name="Cantor M.N."/>
            <person name="Hua S.X."/>
        </authorList>
    </citation>
    <scope>NUCLEOTIDE SEQUENCE [LARGE SCALE GENOMIC DNA]</scope>
    <source>
        <strain evidence="2 3">MUT 4182</strain>
    </source>
</reference>
<feature type="region of interest" description="Disordered" evidence="1">
    <location>
        <begin position="95"/>
        <end position="126"/>
    </location>
</feature>
<gene>
    <name evidence="2" type="ORF">M407DRAFT_213825</name>
</gene>
<feature type="compositionally biased region" description="Polar residues" evidence="1">
    <location>
        <begin position="209"/>
        <end position="222"/>
    </location>
</feature>
<evidence type="ECO:0000313" key="3">
    <source>
        <dbReference type="Proteomes" id="UP000054248"/>
    </source>
</evidence>
<sequence>MHLGTGSRLVPEWSDIISDRGSPVQGLSSRELAGKANVKAAKKRDELLATLELIASSHLPSTFPSLSRALAATLKLLQAISLSSTTAVGAVPSSFAQAQTRSPVAPLNPASPVEVEENDEEHDSEADASFVSFISDVSGALSSTAEEERLEDEGTGDEKADEEDEEKSDASLSIASEDEEEEGEESEEYFDAEDADEEGSVVLEDGTTPEHSTTSISASPQSPAEDEKKLRTSIRALSLTLASAFDFGWDDSRPLEEGMFVQCNSSLEGAEGLPEVQSSDLTTEDESQEGDEGHHDMIWWQWSAGVIRALGELRQDVAEL</sequence>